<dbReference type="STRING" id="274537.BIU88_09700"/>
<protein>
    <submittedName>
        <fullName evidence="1">Uncharacterized protein</fullName>
    </submittedName>
</protein>
<evidence type="ECO:0000313" key="1">
    <source>
        <dbReference type="EMBL" id="AOS84379.1"/>
    </source>
</evidence>
<proteinExistence type="predicted"/>
<dbReference type="OrthoDB" id="4673451at2"/>
<reference evidence="1" key="1">
    <citation type="submission" date="2016-09" db="EMBL/GenBank/DDBJ databases">
        <title>Genome sequence of Chlorobaculum limnaeum.</title>
        <authorList>
            <person name="Liu Z."/>
            <person name="Tank M."/>
            <person name="Bryant D.A."/>
        </authorList>
    </citation>
    <scope>NUCLEOTIDE SEQUENCE [LARGE SCALE GENOMIC DNA]</scope>
    <source>
        <strain evidence="1">DSM 1677</strain>
    </source>
</reference>
<name>A0A1D8D980_CHLLM</name>
<accession>A0A1D8D980</accession>
<dbReference type="EMBL" id="CP017305">
    <property type="protein sequence ID" value="AOS84379.1"/>
    <property type="molecule type" value="Genomic_DNA"/>
</dbReference>
<organism evidence="1 2">
    <name type="scientific">Chlorobaculum limnaeum</name>
    <dbReference type="NCBI Taxonomy" id="274537"/>
    <lineage>
        <taxon>Bacteria</taxon>
        <taxon>Pseudomonadati</taxon>
        <taxon>Chlorobiota</taxon>
        <taxon>Chlorobiia</taxon>
        <taxon>Chlorobiales</taxon>
        <taxon>Chlorobiaceae</taxon>
        <taxon>Chlorobaculum</taxon>
    </lineage>
</organism>
<gene>
    <name evidence="1" type="ORF">BIU88_09700</name>
</gene>
<dbReference type="Proteomes" id="UP000095185">
    <property type="component" value="Chromosome"/>
</dbReference>
<keyword evidence="2" id="KW-1185">Reference proteome</keyword>
<dbReference type="AlphaFoldDB" id="A0A1D8D980"/>
<evidence type="ECO:0000313" key="2">
    <source>
        <dbReference type="Proteomes" id="UP000095185"/>
    </source>
</evidence>
<sequence>MTLLAIKTEYMHRKVQYEFFSVLQNDIEALRIKLYGELNAYPAQLSDVYHLYYENRIKRANGNPMLGEYAVYGLGDLMSIDKNTIYHFAYPWALMYSHCLLMDDLIDEKYESIKTELLLSHMLFEKALIEYEKNHRNKNDLLKFYHRYRDESIRAMLVEIDSESTYEGLIKKQDVIIQAQKSSMVKFCAEMMIINSKKRKMTKRENGAIESLLVGVQLLDDITDFIEDHKMGRKNILLISTYQWLQKNVFKNMHYLYKNEIDEKTLLIALFFSGALTKSLIVASEYFIKSMSSFDSKYGLINEYITNIALRCRESGEKIERILYDKIGDIGDYQNVLLCGKYYDLLEVYDELVGIVNVLPKCSN</sequence>
<dbReference type="KEGG" id="clz:BIU88_09700"/>
<dbReference type="RefSeq" id="WP_069810571.1">
    <property type="nucleotide sequence ID" value="NZ_CP017305.1"/>
</dbReference>